<evidence type="ECO:0000256" key="1">
    <source>
        <dbReference type="ARBA" id="ARBA00004651"/>
    </source>
</evidence>
<feature type="compositionally biased region" description="Polar residues" evidence="6">
    <location>
        <begin position="310"/>
        <end position="321"/>
    </location>
</feature>
<evidence type="ECO:0000256" key="7">
    <source>
        <dbReference type="SAM" id="Phobius"/>
    </source>
</evidence>
<feature type="transmembrane region" description="Helical" evidence="7">
    <location>
        <begin position="155"/>
        <end position="178"/>
    </location>
</feature>
<keyword evidence="9" id="KW-1185">Reference proteome</keyword>
<evidence type="ECO:0000256" key="5">
    <source>
        <dbReference type="ARBA" id="ARBA00023136"/>
    </source>
</evidence>
<feature type="transmembrane region" description="Helical" evidence="7">
    <location>
        <begin position="48"/>
        <end position="68"/>
    </location>
</feature>
<accession>A0ABW4PL16</accession>
<reference evidence="9" key="1">
    <citation type="journal article" date="2019" name="Int. J. Syst. Evol. Microbiol.">
        <title>The Global Catalogue of Microorganisms (GCM) 10K type strain sequencing project: providing services to taxonomists for standard genome sequencing and annotation.</title>
        <authorList>
            <consortium name="The Broad Institute Genomics Platform"/>
            <consortium name="The Broad Institute Genome Sequencing Center for Infectious Disease"/>
            <person name="Wu L."/>
            <person name="Ma J."/>
        </authorList>
    </citation>
    <scope>NUCLEOTIDE SEQUENCE [LARGE SCALE GENOMIC DNA]</scope>
    <source>
        <strain evidence="9">CGMCC 4.7455</strain>
    </source>
</reference>
<keyword evidence="3 7" id="KW-0812">Transmembrane</keyword>
<keyword evidence="5 7" id="KW-0472">Membrane</keyword>
<feature type="region of interest" description="Disordered" evidence="6">
    <location>
        <begin position="262"/>
        <end position="321"/>
    </location>
</feature>
<feature type="transmembrane region" description="Helical" evidence="7">
    <location>
        <begin position="230"/>
        <end position="253"/>
    </location>
</feature>
<evidence type="ECO:0000256" key="6">
    <source>
        <dbReference type="SAM" id="MobiDB-lite"/>
    </source>
</evidence>
<keyword evidence="2" id="KW-1003">Cell membrane</keyword>
<keyword evidence="4 7" id="KW-1133">Transmembrane helix</keyword>
<evidence type="ECO:0000256" key="3">
    <source>
        <dbReference type="ARBA" id="ARBA00022692"/>
    </source>
</evidence>
<comment type="subcellular location">
    <subcellularLocation>
        <location evidence="1">Cell membrane</location>
        <topology evidence="1">Multi-pass membrane protein</topology>
    </subcellularLocation>
</comment>
<comment type="caution">
    <text evidence="8">The sequence shown here is derived from an EMBL/GenBank/DDBJ whole genome shotgun (WGS) entry which is preliminary data.</text>
</comment>
<feature type="transmembrane region" description="Helical" evidence="7">
    <location>
        <begin position="122"/>
        <end position="143"/>
    </location>
</feature>
<organism evidence="8 9">
    <name type="scientific">Streptomyces desertarenae</name>
    <dbReference type="NCBI Taxonomy" id="2666184"/>
    <lineage>
        <taxon>Bacteria</taxon>
        <taxon>Bacillati</taxon>
        <taxon>Actinomycetota</taxon>
        <taxon>Actinomycetes</taxon>
        <taxon>Kitasatosporales</taxon>
        <taxon>Streptomycetaceae</taxon>
        <taxon>Streptomyces</taxon>
    </lineage>
</organism>
<feature type="transmembrane region" description="Helical" evidence="7">
    <location>
        <begin position="15"/>
        <end position="36"/>
    </location>
</feature>
<evidence type="ECO:0000256" key="4">
    <source>
        <dbReference type="ARBA" id="ARBA00022989"/>
    </source>
</evidence>
<feature type="transmembrane region" description="Helical" evidence="7">
    <location>
        <begin position="190"/>
        <end position="210"/>
    </location>
</feature>
<dbReference type="InterPro" id="IPR019108">
    <property type="entry name" value="Caa3_assmbl_CtaG-rel"/>
</dbReference>
<name>A0ABW4PL16_9ACTN</name>
<sequence length="321" mass="32989">MTPEHLHRSGTGPGVAALLAAGVSLVAAVCYLLAAARLRRRGDAWPPLRDVCFTAGGAVLAASVLVTPPGGPFTAHMARHLAAGMAAPLLLVLGRPLTLALRALPPGRLRRALPALSGSRPAAWILFPPLAAVVDVGGLWLLYRTPLWSASHERPLLQAAVHLHVTAAGLLFAFAVCALDPVRHRWGLPWRGAALLGAGAAHAVLAKSLYAAPPPGTSFAPADRRAGALLMFYGGDAVELALAAVLAAGWYAGSGRALARGARLRGGARPSPPRPLPGAGRGRRSPCRHPPAPGTSAPAAGGYPKGTTRKGVTQQSAEHER</sequence>
<feature type="transmembrane region" description="Helical" evidence="7">
    <location>
        <begin position="80"/>
        <end position="101"/>
    </location>
</feature>
<evidence type="ECO:0000256" key="2">
    <source>
        <dbReference type="ARBA" id="ARBA00022475"/>
    </source>
</evidence>
<dbReference type="EMBL" id="JBHUFU010000008">
    <property type="protein sequence ID" value="MFD1830964.1"/>
    <property type="molecule type" value="Genomic_DNA"/>
</dbReference>
<dbReference type="Proteomes" id="UP001597365">
    <property type="component" value="Unassembled WGS sequence"/>
</dbReference>
<protein>
    <submittedName>
        <fullName evidence="8">Cytochrome c oxidase assembly protein</fullName>
    </submittedName>
</protein>
<dbReference type="RefSeq" id="WP_380900424.1">
    <property type="nucleotide sequence ID" value="NZ_JBHUFU010000008.1"/>
</dbReference>
<dbReference type="Pfam" id="PF09678">
    <property type="entry name" value="Caa3_CtaG"/>
    <property type="match status" value="1"/>
</dbReference>
<proteinExistence type="predicted"/>
<evidence type="ECO:0000313" key="8">
    <source>
        <dbReference type="EMBL" id="MFD1830964.1"/>
    </source>
</evidence>
<evidence type="ECO:0000313" key="9">
    <source>
        <dbReference type="Proteomes" id="UP001597365"/>
    </source>
</evidence>
<gene>
    <name evidence="8" type="ORF">ACFSJS_14960</name>
</gene>